<organism evidence="3 4">
    <name type="scientific">Candidatus Fokinia crypta</name>
    <dbReference type="NCBI Taxonomy" id="1920990"/>
    <lineage>
        <taxon>Bacteria</taxon>
        <taxon>Pseudomonadati</taxon>
        <taxon>Pseudomonadota</taxon>
        <taxon>Alphaproteobacteria</taxon>
        <taxon>Rickettsiales</taxon>
        <taxon>Candidatus Midichloriaceae</taxon>
        <taxon>Candidatus Fokinia</taxon>
    </lineage>
</organism>
<dbReference type="InterPro" id="IPR027417">
    <property type="entry name" value="P-loop_NTPase"/>
</dbReference>
<dbReference type="InterPro" id="IPR003959">
    <property type="entry name" value="ATPase_AAA_core"/>
</dbReference>
<dbReference type="PANTHER" id="PTHR43581">
    <property type="entry name" value="ATP/GTP PHOSPHATASE"/>
    <property type="match status" value="1"/>
</dbReference>
<dbReference type="CDD" id="cd00267">
    <property type="entry name" value="ABC_ATPase"/>
    <property type="match status" value="1"/>
</dbReference>
<dbReference type="EMBL" id="CP110343">
    <property type="protein sequence ID" value="WPX97818.1"/>
    <property type="molecule type" value="Genomic_DNA"/>
</dbReference>
<dbReference type="Proteomes" id="UP001325140">
    <property type="component" value="Chromosome"/>
</dbReference>
<keyword evidence="4" id="KW-1185">Reference proteome</keyword>
<protein>
    <submittedName>
        <fullName evidence="3">AAA domain protein</fullName>
    </submittedName>
</protein>
<proteinExistence type="predicted"/>
<feature type="compositionally biased region" description="Acidic residues" evidence="1">
    <location>
        <begin position="23"/>
        <end position="37"/>
    </location>
</feature>
<evidence type="ECO:0000259" key="2">
    <source>
        <dbReference type="Pfam" id="PF13304"/>
    </source>
</evidence>
<name>A0ABZ0URP3_9RICK</name>
<sequence length="848" mass="97095">MDNINSTNSSNLDENVENVSESENAEEENDKGDRNDDDMVCLSVEASKEKQYKSLRNNVELKFKKKSDGKGNLIVITGVNGAGKTHFLQGIARDVTNALLTTRNSAYDYFHNRLCTIGDIYHELEDILREIYKHSKRPHSWQNCLFNEDKEEYKVRDSVLIRLLVYMEGLFFFRRGGAALEITEFSKREITEFLKALNLLKIEHIENYHCIIRDSDSCKKILIILEEIFAKTSAESRGIKDTKKITKESEFEQYIQKLFVRSAIEMHRDVVKALKSIISYHIFEILNLEEDINSSIKKCNISFKYKFTIVGEEFCFTGTTKLKTGEELPINLRFEELSSGEKMIFELICYATFCKMLNIKYLLFDEFDASLNPQLAESYIKTVREVLLKSGITVVLTTHSPSTVIEVEPDELWWMSRMRRDDGSEEVELKSAENKGGKVKILDFLAPRFTPSEDAAKLTYSAIPNGSIVIFVEGESDLAFFEAVNEKMESISKKNRYHFCYLGGITRASYITFMLQNFPNNLKKIIFMLDSDNAGCEAIVNFLENKIKDQDFKKKFVTENNIFLTLIQSSDGDTGEYKLEEMIKDIMEETSRNGSSPLKCNFILLLLKEKWKMMKIMKVINILVLSNKSSSKDGVELIKDIINYSCDELKGAYESKVSSLKGCDIENWNELIQDCKEEDKEKLEKAGKELVGFIGAIVKHLNEVIDYFGQLNGDSKDISAATSNRKKINWKEIEGTINTSCVGTINNIIANLEEIKNDKKGKQLEGNTEKWDEAIELIKIVANGTTSELNKEVMKTIIPSDPMTSEPVKRQFDWINSIIEYSEGKQEKFGKEVKISKKGRNVKIVTRK</sequence>
<reference evidence="3" key="1">
    <citation type="submission" date="2022-10" db="EMBL/GenBank/DDBJ databases">
        <title>Host association and intracellularity evolved multiple times independently in the Rickettsiales.</title>
        <authorList>
            <person name="Castelli M."/>
            <person name="Nardi T."/>
            <person name="Gammuto L."/>
            <person name="Bellinzona G."/>
            <person name="Sabaneyeva E."/>
            <person name="Potekhin A."/>
            <person name="Serra V."/>
            <person name="Petroni G."/>
            <person name="Sassera D."/>
        </authorList>
    </citation>
    <scope>NUCLEOTIDE SEQUENCE [LARGE SCALE GENOMIC DNA]</scope>
    <source>
        <strain evidence="3">US_Bl 11III1</strain>
    </source>
</reference>
<dbReference type="SUPFAM" id="SSF52540">
    <property type="entry name" value="P-loop containing nucleoside triphosphate hydrolases"/>
    <property type="match status" value="1"/>
</dbReference>
<accession>A0ABZ0URP3</accession>
<dbReference type="InterPro" id="IPR051396">
    <property type="entry name" value="Bact_Antivir_Def_Nuclease"/>
</dbReference>
<dbReference type="Pfam" id="PF13304">
    <property type="entry name" value="AAA_21"/>
    <property type="match status" value="1"/>
</dbReference>
<feature type="region of interest" description="Disordered" evidence="1">
    <location>
        <begin position="1"/>
        <end position="37"/>
    </location>
</feature>
<evidence type="ECO:0000313" key="4">
    <source>
        <dbReference type="Proteomes" id="UP001325140"/>
    </source>
</evidence>
<dbReference type="RefSeq" id="WP_323722468.1">
    <property type="nucleotide sequence ID" value="NZ_CP110343.1"/>
</dbReference>
<feature type="compositionally biased region" description="Low complexity" evidence="1">
    <location>
        <begin position="8"/>
        <end position="22"/>
    </location>
</feature>
<evidence type="ECO:0000313" key="3">
    <source>
        <dbReference type="EMBL" id="WPX97818.1"/>
    </source>
</evidence>
<feature type="domain" description="ATPase AAA-type core" evidence="2">
    <location>
        <begin position="73"/>
        <end position="403"/>
    </location>
</feature>
<evidence type="ECO:0000256" key="1">
    <source>
        <dbReference type="SAM" id="MobiDB-lite"/>
    </source>
</evidence>
<dbReference type="Gene3D" id="3.40.50.300">
    <property type="entry name" value="P-loop containing nucleotide triphosphate hydrolases"/>
    <property type="match status" value="1"/>
</dbReference>
<gene>
    <name evidence="3" type="ORF">Fokcrypt_00337</name>
</gene>
<dbReference type="PANTHER" id="PTHR43581:SF2">
    <property type="entry name" value="EXCINUCLEASE ATPASE SUBUNIT"/>
    <property type="match status" value="1"/>
</dbReference>